<dbReference type="RefSeq" id="WP_284282334.1">
    <property type="nucleotide sequence ID" value="NZ_BSOJ01000032.1"/>
</dbReference>
<gene>
    <name evidence="1" type="ORF">GCM10007875_26080</name>
</gene>
<evidence type="ECO:0000313" key="2">
    <source>
        <dbReference type="Proteomes" id="UP001156664"/>
    </source>
</evidence>
<accession>A0ABQ5YVK6</accession>
<reference evidence="2" key="1">
    <citation type="journal article" date="2019" name="Int. J. Syst. Evol. Microbiol.">
        <title>The Global Catalogue of Microorganisms (GCM) 10K type strain sequencing project: providing services to taxonomists for standard genome sequencing and annotation.</title>
        <authorList>
            <consortium name="The Broad Institute Genomics Platform"/>
            <consortium name="The Broad Institute Genome Sequencing Center for Infectious Disease"/>
            <person name="Wu L."/>
            <person name="Ma J."/>
        </authorList>
    </citation>
    <scope>NUCLEOTIDE SEQUENCE [LARGE SCALE GENOMIC DNA]</scope>
    <source>
        <strain evidence="2">NBRC 105857</strain>
    </source>
</reference>
<sequence length="272" mass="30990">MFSSDLAAVRPIPDRLQAVKILHEYTDDDGFSRAREYEVPATEWANDCVKSLLTNITAQANSRHRRAWQYNNELVSRVDHLHRSNVPVEALQVIRQLHADLHQSDVKEFMDSYAAFTLGQRFNLAGYDGNGRETGADMLHKAHHPTGLFKARKTRERLAELQRSKPMTLSNTRYVFRLPFYEQRLNELLWRAARPVTDQQREVLDFEIQKMALILAGATPEHLLRANQGEVVKRIVGVLQPAGADQGGNRMHTAASRLGVLSDLFQQLNVRA</sequence>
<evidence type="ECO:0000313" key="1">
    <source>
        <dbReference type="EMBL" id="GLR27517.1"/>
    </source>
</evidence>
<proteinExistence type="predicted"/>
<dbReference type="Proteomes" id="UP001156664">
    <property type="component" value="Unassembled WGS sequence"/>
</dbReference>
<comment type="caution">
    <text evidence="1">The sequence shown here is derived from an EMBL/GenBank/DDBJ whole genome shotgun (WGS) entry which is preliminary data.</text>
</comment>
<name>A0ABQ5YVK6_9BURK</name>
<dbReference type="EMBL" id="BSOJ01000032">
    <property type="protein sequence ID" value="GLR27517.1"/>
    <property type="molecule type" value="Genomic_DNA"/>
</dbReference>
<keyword evidence="2" id="KW-1185">Reference proteome</keyword>
<protein>
    <submittedName>
        <fullName evidence="1">Uncharacterized protein</fullName>
    </submittedName>
</protein>
<organism evidence="1 2">
    <name type="scientific">Limnobacter litoralis</name>
    <dbReference type="NCBI Taxonomy" id="481366"/>
    <lineage>
        <taxon>Bacteria</taxon>
        <taxon>Pseudomonadati</taxon>
        <taxon>Pseudomonadota</taxon>
        <taxon>Betaproteobacteria</taxon>
        <taxon>Burkholderiales</taxon>
        <taxon>Burkholderiaceae</taxon>
        <taxon>Limnobacter</taxon>
    </lineage>
</organism>